<sequence>MYHRELTKEIPVELLRGSGVDINILSIDAIHYMNKVVLQIRLNGEMDATAEVKPKGIEFSPSFNSAEPESFEEEDDDGLFYVNDELSKYNVAIRVGNSNDMKLPIVLMQIAKLYDKVITPSNVDRLNATGTGRSTVITLTTKFWNSENSQGQSDFHKLAFLLNAIKEMYGL</sequence>
<name>A0A0X8HWI2_9SACH</name>
<protein>
    <submittedName>
        <fullName evidence="1">HHR020Wp</fullName>
    </submittedName>
</protein>
<gene>
    <name evidence="1" type="ORF">AW171_hschr84847</name>
</gene>
<dbReference type="Proteomes" id="UP000243052">
    <property type="component" value="Chromosome viii"/>
</dbReference>
<organism evidence="1 2">
    <name type="scientific">Eremothecium sinecaudum</name>
    <dbReference type="NCBI Taxonomy" id="45286"/>
    <lineage>
        <taxon>Eukaryota</taxon>
        <taxon>Fungi</taxon>
        <taxon>Dikarya</taxon>
        <taxon>Ascomycota</taxon>
        <taxon>Saccharomycotina</taxon>
        <taxon>Saccharomycetes</taxon>
        <taxon>Saccharomycetales</taxon>
        <taxon>Saccharomycetaceae</taxon>
        <taxon>Eremothecium</taxon>
    </lineage>
</organism>
<dbReference type="STRING" id="45286.A0A0X8HWI2"/>
<proteinExistence type="predicted"/>
<evidence type="ECO:0000313" key="1">
    <source>
        <dbReference type="EMBL" id="AMD22789.1"/>
    </source>
</evidence>
<dbReference type="InterPro" id="IPR053720">
    <property type="entry name" value="Psm_Assembly_Chaperone"/>
</dbReference>
<dbReference type="AlphaFoldDB" id="A0A0X8HWI2"/>
<dbReference type="EMBL" id="CP014248">
    <property type="protein sequence ID" value="AMD22789.1"/>
    <property type="molecule type" value="Genomic_DNA"/>
</dbReference>
<accession>A0A0X8HWI2</accession>
<keyword evidence="2" id="KW-1185">Reference proteome</keyword>
<dbReference type="Pfam" id="PF10448">
    <property type="entry name" value="POC3_POC4"/>
    <property type="match status" value="1"/>
</dbReference>
<evidence type="ECO:0000313" key="2">
    <source>
        <dbReference type="Proteomes" id="UP000243052"/>
    </source>
</evidence>
<dbReference type="InterPro" id="IPR018854">
    <property type="entry name" value="Psome_chaperone_3/4"/>
</dbReference>
<dbReference type="OrthoDB" id="3980246at2759"/>
<dbReference type="Gene3D" id="3.30.230.90">
    <property type="match status" value="1"/>
</dbReference>
<dbReference type="RefSeq" id="XP_017989785.1">
    <property type="nucleotide sequence ID" value="XM_018134296.1"/>
</dbReference>
<dbReference type="GeneID" id="28726153"/>
<reference evidence="1 2" key="1">
    <citation type="submission" date="2016-01" db="EMBL/GenBank/DDBJ databases">
        <title>Genome sequence of the yeast Holleya sinecauda.</title>
        <authorList>
            <person name="Dietrich F.S."/>
        </authorList>
    </citation>
    <scope>NUCLEOTIDE SEQUENCE [LARGE SCALE GENOMIC DNA]</scope>
    <source>
        <strain evidence="1 2">ATCC 58844</strain>
    </source>
</reference>